<dbReference type="RefSeq" id="WP_259485088.1">
    <property type="nucleotide sequence ID" value="NZ_JANTEZ010000001.1"/>
</dbReference>
<feature type="region of interest" description="Disordered" evidence="1">
    <location>
        <begin position="1"/>
        <end position="56"/>
    </location>
</feature>
<evidence type="ECO:0000313" key="2">
    <source>
        <dbReference type="EMBL" id="MCS5713560.1"/>
    </source>
</evidence>
<gene>
    <name evidence="2" type="ORF">NVV95_03210</name>
</gene>
<dbReference type="EMBL" id="JANTEZ010000001">
    <property type="protein sequence ID" value="MCS5713560.1"/>
    <property type="molecule type" value="Genomic_DNA"/>
</dbReference>
<dbReference type="Proteomes" id="UP001165580">
    <property type="component" value="Unassembled WGS sequence"/>
</dbReference>
<feature type="compositionally biased region" description="Basic and acidic residues" evidence="1">
    <location>
        <begin position="1"/>
        <end position="13"/>
    </location>
</feature>
<feature type="compositionally biased region" description="Polar residues" evidence="1">
    <location>
        <begin position="44"/>
        <end position="56"/>
    </location>
</feature>
<protein>
    <submittedName>
        <fullName evidence="2">Uncharacterized protein</fullName>
    </submittedName>
</protein>
<proteinExistence type="predicted"/>
<reference evidence="2" key="1">
    <citation type="submission" date="2022-08" db="EMBL/GenBank/DDBJ databases">
        <authorList>
            <person name="Deng Y."/>
            <person name="Han X.-F."/>
            <person name="Zhang Y.-Q."/>
        </authorList>
    </citation>
    <scope>NUCLEOTIDE SEQUENCE</scope>
    <source>
        <strain evidence="2">CPCC 205716</strain>
    </source>
</reference>
<evidence type="ECO:0000256" key="1">
    <source>
        <dbReference type="SAM" id="MobiDB-lite"/>
    </source>
</evidence>
<sequence>MAERPHRRLDARDQLVAPSTLGQQPGAAEQLTTETAEMAAGSRSAASQFSTTGDGR</sequence>
<organism evidence="2 3">
    <name type="scientific">Herbiconiux gentiana</name>
    <dbReference type="NCBI Taxonomy" id="2970912"/>
    <lineage>
        <taxon>Bacteria</taxon>
        <taxon>Bacillati</taxon>
        <taxon>Actinomycetota</taxon>
        <taxon>Actinomycetes</taxon>
        <taxon>Micrococcales</taxon>
        <taxon>Microbacteriaceae</taxon>
        <taxon>Herbiconiux</taxon>
    </lineage>
</organism>
<accession>A0ABT2GBH4</accession>
<name>A0ABT2GBH4_9MICO</name>
<comment type="caution">
    <text evidence="2">The sequence shown here is derived from an EMBL/GenBank/DDBJ whole genome shotgun (WGS) entry which is preliminary data.</text>
</comment>
<evidence type="ECO:0000313" key="3">
    <source>
        <dbReference type="Proteomes" id="UP001165580"/>
    </source>
</evidence>
<keyword evidence="3" id="KW-1185">Reference proteome</keyword>